<evidence type="ECO:0000259" key="1">
    <source>
        <dbReference type="Pfam" id="PF08241"/>
    </source>
</evidence>
<evidence type="ECO:0000313" key="3">
    <source>
        <dbReference type="Proteomes" id="UP000198856"/>
    </source>
</evidence>
<dbReference type="PANTHER" id="PTHR43591">
    <property type="entry name" value="METHYLTRANSFERASE"/>
    <property type="match status" value="1"/>
</dbReference>
<dbReference type="SUPFAM" id="SSF53335">
    <property type="entry name" value="S-adenosyl-L-methionine-dependent methyltransferases"/>
    <property type="match status" value="1"/>
</dbReference>
<gene>
    <name evidence="2" type="ORF">SAMN05216226_11384</name>
</gene>
<protein>
    <submittedName>
        <fullName evidence="2">Methyltransferase domain-containing protein</fullName>
    </submittedName>
</protein>
<dbReference type="EMBL" id="FNFC01000013">
    <property type="protein sequence ID" value="SDJ97981.1"/>
    <property type="molecule type" value="Genomic_DNA"/>
</dbReference>
<reference evidence="2 3" key="1">
    <citation type="submission" date="2016-10" db="EMBL/GenBank/DDBJ databases">
        <authorList>
            <person name="de Groot N.N."/>
        </authorList>
    </citation>
    <scope>NUCLEOTIDE SEQUENCE [LARGE SCALE GENOMIC DNA]</scope>
    <source>
        <strain evidence="2 3">IBRC-M10015</strain>
    </source>
</reference>
<dbReference type="Gene3D" id="3.40.50.150">
    <property type="entry name" value="Vaccinia Virus protein VP39"/>
    <property type="match status" value="1"/>
</dbReference>
<dbReference type="GO" id="GO:0008757">
    <property type="term" value="F:S-adenosylmethionine-dependent methyltransferase activity"/>
    <property type="evidence" value="ECO:0007669"/>
    <property type="project" value="InterPro"/>
</dbReference>
<dbReference type="AlphaFoldDB" id="A0A1G8Y5F1"/>
<feature type="domain" description="Methyltransferase type 11" evidence="1">
    <location>
        <begin position="49"/>
        <end position="134"/>
    </location>
</feature>
<name>A0A1G8Y5F1_9EURY</name>
<dbReference type="Pfam" id="PF08241">
    <property type="entry name" value="Methyltransf_11"/>
    <property type="match status" value="1"/>
</dbReference>
<dbReference type="GO" id="GO:0032259">
    <property type="term" value="P:methylation"/>
    <property type="evidence" value="ECO:0007669"/>
    <property type="project" value="UniProtKB-KW"/>
</dbReference>
<sequence length="237" mass="25373">MKTTVRTNFDESAGAYAAYEAATGQFSTLAARLATEMADRDDGSLGCLLDAGAGTGASATPLESKSETVVPLDMSRAMLAQHPSARRVQGDFDALPFPAGSFDAVAFTASLFLTPSPATALREARRVLSDGGVVGAVAPEGWYIDGTDVFQQVDRESRSPSSTTAVREAFEETVDTVSGTWGLEVTAEQLRQFYQIPAVAARVYPRLAPEARVERVETLLADIDGTGEQRWRWMVGQ</sequence>
<accession>A0A1G8Y5F1</accession>
<evidence type="ECO:0000313" key="2">
    <source>
        <dbReference type="EMBL" id="SDJ97981.1"/>
    </source>
</evidence>
<dbReference type="InterPro" id="IPR013216">
    <property type="entry name" value="Methyltransf_11"/>
</dbReference>
<keyword evidence="3" id="KW-1185">Reference proteome</keyword>
<organism evidence="2 3">
    <name type="scientific">Halovenus aranensis</name>
    <dbReference type="NCBI Taxonomy" id="890420"/>
    <lineage>
        <taxon>Archaea</taxon>
        <taxon>Methanobacteriati</taxon>
        <taxon>Methanobacteriota</taxon>
        <taxon>Stenosarchaea group</taxon>
        <taxon>Halobacteria</taxon>
        <taxon>Halobacteriales</taxon>
        <taxon>Haloarculaceae</taxon>
        <taxon>Halovenus</taxon>
    </lineage>
</organism>
<dbReference type="InterPro" id="IPR029063">
    <property type="entry name" value="SAM-dependent_MTases_sf"/>
</dbReference>
<proteinExistence type="predicted"/>
<dbReference type="STRING" id="890420.SAMN05216226_11384"/>
<keyword evidence="2" id="KW-0489">Methyltransferase</keyword>
<dbReference type="CDD" id="cd02440">
    <property type="entry name" value="AdoMet_MTases"/>
    <property type="match status" value="1"/>
</dbReference>
<dbReference type="PANTHER" id="PTHR43591:SF99">
    <property type="entry name" value="OS06G0646000 PROTEIN"/>
    <property type="match status" value="1"/>
</dbReference>
<keyword evidence="2" id="KW-0808">Transferase</keyword>
<dbReference type="Proteomes" id="UP000198856">
    <property type="component" value="Unassembled WGS sequence"/>
</dbReference>
<dbReference type="RefSeq" id="WP_092703825.1">
    <property type="nucleotide sequence ID" value="NZ_FNFC01000013.1"/>
</dbReference>
<dbReference type="OrthoDB" id="11691at2157"/>